<evidence type="ECO:0000256" key="1">
    <source>
        <dbReference type="SAM" id="MobiDB-lite"/>
    </source>
</evidence>
<protein>
    <submittedName>
        <fullName evidence="3">Uncharacterized protein</fullName>
    </submittedName>
</protein>
<proteinExistence type="predicted"/>
<dbReference type="GeneID" id="115925427"/>
<evidence type="ECO:0000313" key="4">
    <source>
        <dbReference type="Proteomes" id="UP000007110"/>
    </source>
</evidence>
<keyword evidence="2" id="KW-0812">Transmembrane</keyword>
<dbReference type="Proteomes" id="UP000007110">
    <property type="component" value="Unassembled WGS sequence"/>
</dbReference>
<feature type="compositionally biased region" description="Basic and acidic residues" evidence="1">
    <location>
        <begin position="83"/>
        <end position="99"/>
    </location>
</feature>
<name>A0A7M7P7Q0_STRPU</name>
<evidence type="ECO:0000313" key="3">
    <source>
        <dbReference type="EnsemblMetazoa" id="XP_030845067"/>
    </source>
</evidence>
<dbReference type="RefSeq" id="XP_030845067.1">
    <property type="nucleotide sequence ID" value="XM_030989207.1"/>
</dbReference>
<keyword evidence="2" id="KW-0472">Membrane</keyword>
<sequence>MTITLAIALPIAFLLLVAICLLAFVYHRYGMVRGRKGRAITPEPLVQEGTSGAGLQRSSSVGHQPSGDINPPLVNEFSDGLEMDSKLNSDEVDRHDAEVKGLPYRQTVDEHRASSGNRAKESDLNEVPQKELRV</sequence>
<dbReference type="InParanoid" id="A0A7M7P7Q0"/>
<organism evidence="3 4">
    <name type="scientific">Strongylocentrotus purpuratus</name>
    <name type="common">Purple sea urchin</name>
    <dbReference type="NCBI Taxonomy" id="7668"/>
    <lineage>
        <taxon>Eukaryota</taxon>
        <taxon>Metazoa</taxon>
        <taxon>Echinodermata</taxon>
        <taxon>Eleutherozoa</taxon>
        <taxon>Echinozoa</taxon>
        <taxon>Echinoidea</taxon>
        <taxon>Euechinoidea</taxon>
        <taxon>Echinacea</taxon>
        <taxon>Camarodonta</taxon>
        <taxon>Echinidea</taxon>
        <taxon>Strongylocentrotidae</taxon>
        <taxon>Strongylocentrotus</taxon>
    </lineage>
</organism>
<feature type="transmembrane region" description="Helical" evidence="2">
    <location>
        <begin position="6"/>
        <end position="26"/>
    </location>
</feature>
<reference evidence="3" key="2">
    <citation type="submission" date="2021-01" db="UniProtKB">
        <authorList>
            <consortium name="EnsemblMetazoa"/>
        </authorList>
    </citation>
    <scope>IDENTIFICATION</scope>
</reference>
<keyword evidence="2" id="KW-1133">Transmembrane helix</keyword>
<feature type="region of interest" description="Disordered" evidence="1">
    <location>
        <begin position="37"/>
        <end position="134"/>
    </location>
</feature>
<dbReference type="AlphaFoldDB" id="A0A7M7P7Q0"/>
<dbReference type="EnsemblMetazoa" id="XM_030989207">
    <property type="protein sequence ID" value="XP_030845067"/>
    <property type="gene ID" value="LOC115925427"/>
</dbReference>
<keyword evidence="4" id="KW-1185">Reference proteome</keyword>
<accession>A0A7M7P7Q0</accession>
<evidence type="ECO:0000256" key="2">
    <source>
        <dbReference type="SAM" id="Phobius"/>
    </source>
</evidence>
<dbReference type="KEGG" id="spu:115925427"/>
<reference evidence="4" key="1">
    <citation type="submission" date="2015-02" db="EMBL/GenBank/DDBJ databases">
        <title>Genome sequencing for Strongylocentrotus purpuratus.</title>
        <authorList>
            <person name="Murali S."/>
            <person name="Liu Y."/>
            <person name="Vee V."/>
            <person name="English A."/>
            <person name="Wang M."/>
            <person name="Skinner E."/>
            <person name="Han Y."/>
            <person name="Muzny D.M."/>
            <person name="Worley K.C."/>
            <person name="Gibbs R.A."/>
        </authorList>
    </citation>
    <scope>NUCLEOTIDE SEQUENCE</scope>
</reference>
<feature type="compositionally biased region" description="Basic and acidic residues" evidence="1">
    <location>
        <begin position="107"/>
        <end position="134"/>
    </location>
</feature>